<accession>W2HBQ4</accession>
<name>W2HBQ4_PHYNI</name>
<feature type="compositionally biased region" description="Basic and acidic residues" evidence="1">
    <location>
        <begin position="1"/>
        <end position="14"/>
    </location>
</feature>
<dbReference type="AlphaFoldDB" id="W2HBQ4"/>
<reference evidence="2" key="1">
    <citation type="submission" date="2013-11" db="EMBL/GenBank/DDBJ databases">
        <title>The Genome Sequence of Phytophthora parasitica CJ02B3.</title>
        <authorList>
            <consortium name="The Broad Institute Genomics Platform"/>
            <person name="Russ C."/>
            <person name="Tyler B."/>
            <person name="Panabieres F."/>
            <person name="Shan W."/>
            <person name="Tripathy S."/>
            <person name="Grunwald N."/>
            <person name="Machado M."/>
            <person name="Johnson C.S."/>
            <person name="Arredondo F."/>
            <person name="Hong C."/>
            <person name="Coffey M."/>
            <person name="Young S.K."/>
            <person name="Zeng Q."/>
            <person name="Gargeya S."/>
            <person name="Fitzgerald M."/>
            <person name="Abouelleil A."/>
            <person name="Alvarado L."/>
            <person name="Chapman S.B."/>
            <person name="Gainer-Dewar J."/>
            <person name="Goldberg J."/>
            <person name="Griggs A."/>
            <person name="Gujja S."/>
            <person name="Hansen M."/>
            <person name="Howarth C."/>
            <person name="Imamovic A."/>
            <person name="Ireland A."/>
            <person name="Larimer J."/>
            <person name="McCowan C."/>
            <person name="Murphy C."/>
            <person name="Pearson M."/>
            <person name="Poon T.W."/>
            <person name="Priest M."/>
            <person name="Roberts A."/>
            <person name="Saif S."/>
            <person name="Shea T."/>
            <person name="Sykes S."/>
            <person name="Wortman J."/>
            <person name="Nusbaum C."/>
            <person name="Birren B."/>
        </authorList>
    </citation>
    <scope>NUCLEOTIDE SEQUENCE [LARGE SCALE GENOMIC DNA]</scope>
    <source>
        <strain evidence="2">CJ02B3</strain>
    </source>
</reference>
<dbReference type="EMBL" id="KI685134">
    <property type="protein sequence ID" value="ETK92677.1"/>
    <property type="molecule type" value="Genomic_DNA"/>
</dbReference>
<feature type="region of interest" description="Disordered" evidence="1">
    <location>
        <begin position="1"/>
        <end position="23"/>
    </location>
</feature>
<evidence type="ECO:0000256" key="1">
    <source>
        <dbReference type="SAM" id="MobiDB-lite"/>
    </source>
</evidence>
<organism evidence="2">
    <name type="scientific">Phytophthora nicotianae</name>
    <name type="common">Potato buckeye rot agent</name>
    <name type="synonym">Phytophthora parasitica</name>
    <dbReference type="NCBI Taxonomy" id="4792"/>
    <lineage>
        <taxon>Eukaryota</taxon>
        <taxon>Sar</taxon>
        <taxon>Stramenopiles</taxon>
        <taxon>Oomycota</taxon>
        <taxon>Peronosporomycetes</taxon>
        <taxon>Peronosporales</taxon>
        <taxon>Peronosporaceae</taxon>
        <taxon>Phytophthora</taxon>
    </lineage>
</organism>
<sequence>MEHSEADRQHHHDVSVNTVPPHHTKTRARLQLLMDFHLEANAKVAGYSDPQVLNRRGMASNAAAGSNDTTDSNADSIALSDIEFSDVDFDHAVESSDDSDSDFEFEDEVERISTTAEEEVTSQRPYVREATFDSFSAAYRAMVDRSDDIYTYETRYESDRLIYRCRSHNESQCYMLKELLYI</sequence>
<gene>
    <name evidence="2" type="ORF">L915_04017</name>
</gene>
<proteinExistence type="predicted"/>
<protein>
    <submittedName>
        <fullName evidence="2">Uncharacterized protein</fullName>
    </submittedName>
</protein>
<dbReference type="Proteomes" id="UP000053236">
    <property type="component" value="Unassembled WGS sequence"/>
</dbReference>
<evidence type="ECO:0000313" key="2">
    <source>
        <dbReference type="EMBL" id="ETK92677.1"/>
    </source>
</evidence>